<reference evidence="7" key="1">
    <citation type="journal article" date="2020" name="Fungal Divers.">
        <title>Resolving the Mortierellaceae phylogeny through synthesis of multi-gene phylogenetics and phylogenomics.</title>
        <authorList>
            <person name="Vandepol N."/>
            <person name="Liber J."/>
            <person name="Desiro A."/>
            <person name="Na H."/>
            <person name="Kennedy M."/>
            <person name="Barry K."/>
            <person name="Grigoriev I.V."/>
            <person name="Miller A.N."/>
            <person name="O'Donnell K."/>
            <person name="Stajich J.E."/>
            <person name="Bonito G."/>
        </authorList>
    </citation>
    <scope>NUCLEOTIDE SEQUENCE</scope>
    <source>
        <strain evidence="7">NRRL 2591</strain>
    </source>
</reference>
<dbReference type="GO" id="GO:0008270">
    <property type="term" value="F:zinc ion binding"/>
    <property type="evidence" value="ECO:0007669"/>
    <property type="project" value="UniProtKB-KW"/>
</dbReference>
<evidence type="ECO:0000313" key="8">
    <source>
        <dbReference type="Proteomes" id="UP000723463"/>
    </source>
</evidence>
<feature type="region of interest" description="Disordered" evidence="6">
    <location>
        <begin position="83"/>
        <end position="103"/>
    </location>
</feature>
<dbReference type="InterPro" id="IPR052035">
    <property type="entry name" value="ZnF_BED_domain_contain"/>
</dbReference>
<evidence type="ECO:0000256" key="3">
    <source>
        <dbReference type="ARBA" id="ARBA00022771"/>
    </source>
</evidence>
<sequence>MTEEVYDVVGNYLGNDSDPTRLKARKLIEEQDRISCPEWRQLYLSVPLGSLPSVEDCNNLAPPLLKILAIVPIREVLHKLEPNTPTAQPVSKSKRSKKLAPVKVPSLRPNSSTLFCYKKVDDRYYCQLPRIVNEVEMAYEHSPGVTHGTGIRCNHLLSQHPGVFDAINYFQSQQRTAITLRELSNQPSNTPKRSKRSNAATESTAPLWDEFQQDAALHHLMRLVAVEGVSFSTATSKTLKALCHQLNPRFQFPCTSTLKDKLRKTVERRKRQTVNYIHANVARGAITADSWTSSHNKRKYLGITFHYMTLDYRLSSVVIGMERLLAVKVSAEILEAAISKFQPVQLD</sequence>
<name>A0A9P6EVA6_9FUNG</name>
<protein>
    <submittedName>
        <fullName evidence="7">Uncharacterized protein</fullName>
    </submittedName>
</protein>
<organism evidence="7 8">
    <name type="scientific">Mortierella hygrophila</name>
    <dbReference type="NCBI Taxonomy" id="979708"/>
    <lineage>
        <taxon>Eukaryota</taxon>
        <taxon>Fungi</taxon>
        <taxon>Fungi incertae sedis</taxon>
        <taxon>Mucoromycota</taxon>
        <taxon>Mortierellomycotina</taxon>
        <taxon>Mortierellomycetes</taxon>
        <taxon>Mortierellales</taxon>
        <taxon>Mortierellaceae</taxon>
        <taxon>Mortierella</taxon>
    </lineage>
</organism>
<dbReference type="EMBL" id="JAAAXW010000925">
    <property type="protein sequence ID" value="KAF9536197.1"/>
    <property type="molecule type" value="Genomic_DNA"/>
</dbReference>
<keyword evidence="5" id="KW-0539">Nucleus</keyword>
<comment type="caution">
    <text evidence="7">The sequence shown here is derived from an EMBL/GenBank/DDBJ whole genome shotgun (WGS) entry which is preliminary data.</text>
</comment>
<comment type="subcellular location">
    <subcellularLocation>
        <location evidence="1">Nucleus</location>
    </subcellularLocation>
</comment>
<proteinExistence type="predicted"/>
<dbReference type="Proteomes" id="UP000723463">
    <property type="component" value="Unassembled WGS sequence"/>
</dbReference>
<keyword evidence="2" id="KW-0479">Metal-binding</keyword>
<keyword evidence="4" id="KW-0862">Zinc</keyword>
<feature type="non-terminal residue" evidence="7">
    <location>
        <position position="347"/>
    </location>
</feature>
<keyword evidence="8" id="KW-1185">Reference proteome</keyword>
<evidence type="ECO:0000256" key="2">
    <source>
        <dbReference type="ARBA" id="ARBA00022723"/>
    </source>
</evidence>
<dbReference type="GO" id="GO:0005634">
    <property type="term" value="C:nucleus"/>
    <property type="evidence" value="ECO:0007669"/>
    <property type="project" value="UniProtKB-SubCell"/>
</dbReference>
<evidence type="ECO:0000256" key="1">
    <source>
        <dbReference type="ARBA" id="ARBA00004123"/>
    </source>
</evidence>
<dbReference type="PANTHER" id="PTHR46481:SF10">
    <property type="entry name" value="ZINC FINGER BED DOMAIN-CONTAINING PROTEIN 39"/>
    <property type="match status" value="1"/>
</dbReference>
<feature type="region of interest" description="Disordered" evidence="6">
    <location>
        <begin position="182"/>
        <end position="203"/>
    </location>
</feature>
<evidence type="ECO:0000256" key="4">
    <source>
        <dbReference type="ARBA" id="ARBA00022833"/>
    </source>
</evidence>
<gene>
    <name evidence="7" type="ORF">EC957_012184</name>
</gene>
<dbReference type="AlphaFoldDB" id="A0A9P6EVA6"/>
<evidence type="ECO:0000256" key="5">
    <source>
        <dbReference type="ARBA" id="ARBA00023242"/>
    </source>
</evidence>
<evidence type="ECO:0000313" key="7">
    <source>
        <dbReference type="EMBL" id="KAF9536197.1"/>
    </source>
</evidence>
<accession>A0A9P6EVA6</accession>
<evidence type="ECO:0000256" key="6">
    <source>
        <dbReference type="SAM" id="MobiDB-lite"/>
    </source>
</evidence>
<keyword evidence="3" id="KW-0863">Zinc-finger</keyword>
<dbReference type="PANTHER" id="PTHR46481">
    <property type="entry name" value="ZINC FINGER BED DOMAIN-CONTAINING PROTEIN 4"/>
    <property type="match status" value="1"/>
</dbReference>